<keyword evidence="3" id="KW-1185">Reference proteome</keyword>
<sequence length="332" mass="35285">MAAPAAVATAILLGGAAFPAAASQSYTLSTATAGGTYYPVGVALATLMRVKLEPTKQIGMSAISTAGSAENIQLMRDKKAEFAILQGLFGMYAMQGSGPLKADGPQPYIRSILMLWANVEHFLLAADEAKTGTMADMAGLAGKKFAIGARDSGTEYSSRFILRNLGIDPDAMDLVYQGYGPSVDALQKGEVVGVNPAAGAPVSVVIRAFAQMRDKVRGLEFTPEQAQRADGGAGLYWPHTIPVGTYPGQSREWKTIAQPNFLAVHADVPEADVYEITKAIFENTAFLNNIHAATREISLDTALTRLPAPLHPGAVRYYREKGREIPANLLAK</sequence>
<dbReference type="NCBIfam" id="TIGR02122">
    <property type="entry name" value="TRAP_TAXI"/>
    <property type="match status" value="1"/>
</dbReference>
<accession>A0A154W6E2</accession>
<feature type="signal peptide" evidence="1">
    <location>
        <begin position="1"/>
        <end position="22"/>
    </location>
</feature>
<reference evidence="2 3" key="1">
    <citation type="submission" date="2015-12" db="EMBL/GenBank/DDBJ databases">
        <title>Genome sequence of Oceanibaculum pacificum MCCC 1A02656.</title>
        <authorList>
            <person name="Lu L."/>
            <person name="Lai Q."/>
            <person name="Shao Z."/>
            <person name="Qian P."/>
        </authorList>
    </citation>
    <scope>NUCLEOTIDE SEQUENCE [LARGE SCALE GENOMIC DNA]</scope>
    <source>
        <strain evidence="2 3">MCCC 1A02656</strain>
    </source>
</reference>
<dbReference type="OrthoDB" id="8477520at2"/>
<dbReference type="SUPFAM" id="SSF53850">
    <property type="entry name" value="Periplasmic binding protein-like II"/>
    <property type="match status" value="1"/>
</dbReference>
<comment type="caution">
    <text evidence="2">The sequence shown here is derived from an EMBL/GenBank/DDBJ whole genome shotgun (WGS) entry which is preliminary data.</text>
</comment>
<evidence type="ECO:0000256" key="1">
    <source>
        <dbReference type="SAM" id="SignalP"/>
    </source>
</evidence>
<proteinExistence type="predicted"/>
<name>A0A154W6E2_9PROT</name>
<dbReference type="EMBL" id="LPXN01000100">
    <property type="protein sequence ID" value="KZD09100.1"/>
    <property type="molecule type" value="Genomic_DNA"/>
</dbReference>
<evidence type="ECO:0000313" key="2">
    <source>
        <dbReference type="EMBL" id="KZD09100.1"/>
    </source>
</evidence>
<dbReference type="PANTHER" id="PTHR42941">
    <property type="entry name" value="SLL1037 PROTEIN"/>
    <property type="match status" value="1"/>
</dbReference>
<dbReference type="InterPro" id="IPR011852">
    <property type="entry name" value="TRAP_TAXI"/>
</dbReference>
<dbReference type="Gene3D" id="3.40.190.10">
    <property type="entry name" value="Periplasmic binding protein-like II"/>
    <property type="match status" value="2"/>
</dbReference>
<dbReference type="AlphaFoldDB" id="A0A154W6E2"/>
<dbReference type="CDD" id="cd13520">
    <property type="entry name" value="PBP2_TAXI_TRAP"/>
    <property type="match status" value="1"/>
</dbReference>
<organism evidence="2 3">
    <name type="scientific">Oceanibaculum pacificum</name>
    <dbReference type="NCBI Taxonomy" id="580166"/>
    <lineage>
        <taxon>Bacteria</taxon>
        <taxon>Pseudomonadati</taxon>
        <taxon>Pseudomonadota</taxon>
        <taxon>Alphaproteobacteria</taxon>
        <taxon>Rhodospirillales</taxon>
        <taxon>Oceanibaculaceae</taxon>
        <taxon>Oceanibaculum</taxon>
    </lineage>
</organism>
<dbReference type="PANTHER" id="PTHR42941:SF1">
    <property type="entry name" value="SLL1037 PROTEIN"/>
    <property type="match status" value="1"/>
</dbReference>
<feature type="chain" id="PRO_5007602268" evidence="1">
    <location>
        <begin position="23"/>
        <end position="332"/>
    </location>
</feature>
<protein>
    <submittedName>
        <fullName evidence="2">C4-dicarboxylate ABC transporter substrate-binding protein</fullName>
    </submittedName>
</protein>
<evidence type="ECO:0000313" key="3">
    <source>
        <dbReference type="Proteomes" id="UP000076400"/>
    </source>
</evidence>
<dbReference type="Proteomes" id="UP000076400">
    <property type="component" value="Unassembled WGS sequence"/>
</dbReference>
<gene>
    <name evidence="2" type="ORF">AUP43_07675</name>
</gene>
<dbReference type="STRING" id="580166.AUP43_07675"/>
<keyword evidence="1" id="KW-0732">Signal</keyword>
<dbReference type="Pfam" id="PF16868">
    <property type="entry name" value="NMT1_3"/>
    <property type="match status" value="1"/>
</dbReference>